<sequence length="263" mass="29899">MRKYWELLISQIKVDTAYIAWYWADMFSSILRLFIMYFFWAAVFQHKHDLSDISFESMITYVVLAMIMESYITGAGTMLAHNIKNGDIALELLKPYDYLTKLQFMDLGSKVSGFVRASIPVFLLGFFFADVQLPATPGGFLLFIISFMIGICIGAQVDLIIGVFAFWTVNIWGLRVLREAVAKFFSGALVPLTLFPDWFQAISQYLPFQSMIYVPVAIYTGQIPAGKEAYLSVLTQCVWLIITFISVRIIWSQAIKKVTIFGG</sequence>
<feature type="transmembrane region" description="Helical" evidence="1">
    <location>
        <begin position="229"/>
        <end position="251"/>
    </location>
</feature>
<keyword evidence="3" id="KW-1185">Reference proteome</keyword>
<accession>A0A3L7JRS8</accession>
<reference evidence="2 3" key="1">
    <citation type="submission" date="2018-10" db="EMBL/GenBank/DDBJ databases">
        <title>Falsibacillus sp. genome draft.</title>
        <authorList>
            <person name="Shi S."/>
        </authorList>
    </citation>
    <scope>NUCLEOTIDE SEQUENCE [LARGE SCALE GENOMIC DNA]</scope>
    <source>
        <strain evidence="2 3">GY 10110</strain>
    </source>
</reference>
<organism evidence="2 3">
    <name type="scientific">Falsibacillus albus</name>
    <dbReference type="NCBI Taxonomy" id="2478915"/>
    <lineage>
        <taxon>Bacteria</taxon>
        <taxon>Bacillati</taxon>
        <taxon>Bacillota</taxon>
        <taxon>Bacilli</taxon>
        <taxon>Bacillales</taxon>
        <taxon>Bacillaceae</taxon>
        <taxon>Falsibacillus</taxon>
    </lineage>
</organism>
<comment type="caution">
    <text evidence="2">The sequence shown here is derived from an EMBL/GenBank/DDBJ whole genome shotgun (WGS) entry which is preliminary data.</text>
</comment>
<feature type="transmembrane region" description="Helical" evidence="1">
    <location>
        <begin position="141"/>
        <end position="169"/>
    </location>
</feature>
<feature type="transmembrane region" description="Helical" evidence="1">
    <location>
        <begin position="111"/>
        <end position="129"/>
    </location>
</feature>
<keyword evidence="1" id="KW-0812">Transmembrane</keyword>
<evidence type="ECO:0000313" key="2">
    <source>
        <dbReference type="EMBL" id="RLQ93376.1"/>
    </source>
</evidence>
<proteinExistence type="predicted"/>
<evidence type="ECO:0000313" key="3">
    <source>
        <dbReference type="Proteomes" id="UP000276770"/>
    </source>
</evidence>
<keyword evidence="1" id="KW-1133">Transmembrane helix</keyword>
<dbReference type="InterPro" id="IPR010390">
    <property type="entry name" value="ABC-2_transporter-like"/>
</dbReference>
<dbReference type="PANTHER" id="PTHR36832:SF1">
    <property type="entry name" value="SLR1174 PROTEIN"/>
    <property type="match status" value="1"/>
</dbReference>
<keyword evidence="1" id="KW-0472">Membrane</keyword>
<evidence type="ECO:0008006" key="4">
    <source>
        <dbReference type="Google" id="ProtNLM"/>
    </source>
</evidence>
<dbReference type="Proteomes" id="UP000276770">
    <property type="component" value="Unassembled WGS sequence"/>
</dbReference>
<dbReference type="PANTHER" id="PTHR36832">
    <property type="entry name" value="SLR1174 PROTEIN-RELATED"/>
    <property type="match status" value="1"/>
</dbReference>
<feature type="transmembrane region" description="Helical" evidence="1">
    <location>
        <begin position="20"/>
        <end position="39"/>
    </location>
</feature>
<dbReference type="EMBL" id="RCVZ01000015">
    <property type="protein sequence ID" value="RLQ93376.1"/>
    <property type="molecule type" value="Genomic_DNA"/>
</dbReference>
<protein>
    <recommendedName>
        <fullName evidence="4">ABC transporter permease</fullName>
    </recommendedName>
</protein>
<dbReference type="AlphaFoldDB" id="A0A3L7JRS8"/>
<feature type="transmembrane region" description="Helical" evidence="1">
    <location>
        <begin position="59"/>
        <end position="80"/>
    </location>
</feature>
<name>A0A3L7JRS8_9BACI</name>
<dbReference type="OrthoDB" id="8582979at2"/>
<feature type="transmembrane region" description="Helical" evidence="1">
    <location>
        <begin position="181"/>
        <end position="199"/>
    </location>
</feature>
<gene>
    <name evidence="2" type="ORF">D9X91_18110</name>
</gene>
<dbReference type="Pfam" id="PF06182">
    <property type="entry name" value="ABC2_membrane_6"/>
    <property type="match status" value="1"/>
</dbReference>
<dbReference type="RefSeq" id="WP_121682066.1">
    <property type="nucleotide sequence ID" value="NZ_RCVZ01000015.1"/>
</dbReference>
<evidence type="ECO:0000256" key="1">
    <source>
        <dbReference type="SAM" id="Phobius"/>
    </source>
</evidence>